<protein>
    <submittedName>
        <fullName evidence="2">DUF2264 domain-containing protein</fullName>
    </submittedName>
</protein>
<name>A0AA42J361_9FIRM</name>
<feature type="domain" description="DUF2264" evidence="1">
    <location>
        <begin position="51"/>
        <end position="384"/>
    </location>
</feature>
<dbReference type="PANTHER" id="PTHR35339">
    <property type="entry name" value="LINALOOL DEHYDRATASE_ISOMERASE DOMAIN-CONTAINING PROTEIN"/>
    <property type="match status" value="1"/>
</dbReference>
<reference evidence="2" key="1">
    <citation type="journal article" date="2023" name="Int. J. Syst. Evol. Microbiol.">
        <title>&lt;i&gt;Holtiella tumoricola&lt;/i&gt; gen. nov. sp. nov., isolated from a human clinical sample.</title>
        <authorList>
            <person name="Allen-Vercoe E."/>
            <person name="Daigneault M.C."/>
            <person name="Vancuren S.J."/>
            <person name="Cochrane K."/>
            <person name="O'Neal L.L."/>
            <person name="Sankaranarayanan K."/>
            <person name="Lawson P.A."/>
        </authorList>
    </citation>
    <scope>NUCLEOTIDE SEQUENCE</scope>
    <source>
        <strain evidence="2">CC70A</strain>
    </source>
</reference>
<gene>
    <name evidence="2" type="ORF">PBV87_21305</name>
</gene>
<evidence type="ECO:0000313" key="2">
    <source>
        <dbReference type="EMBL" id="MDA3734015.1"/>
    </source>
</evidence>
<dbReference type="Proteomes" id="UP001169242">
    <property type="component" value="Unassembled WGS sequence"/>
</dbReference>
<dbReference type="InterPro" id="IPR016624">
    <property type="entry name" value="UCP014753"/>
</dbReference>
<proteinExistence type="predicted"/>
<dbReference type="PIRSF" id="PIRSF014753">
    <property type="entry name" value="UCP014753"/>
    <property type="match status" value="1"/>
</dbReference>
<dbReference type="PANTHER" id="PTHR35339:SF4">
    <property type="entry name" value="LINALOOL DEHYDRATASE_ISOMERASE DOMAIN-CONTAINING PROTEIN"/>
    <property type="match status" value="1"/>
</dbReference>
<dbReference type="InterPro" id="IPR049349">
    <property type="entry name" value="DUF2264_N"/>
</dbReference>
<dbReference type="AlphaFoldDB" id="A0AA42J361"/>
<keyword evidence="3" id="KW-1185">Reference proteome</keyword>
<dbReference type="RefSeq" id="WP_271013669.1">
    <property type="nucleotide sequence ID" value="NZ_JAQIFT010000069.1"/>
</dbReference>
<organism evidence="2 3">
    <name type="scientific">Holtiella tumoricola</name>
    <dbReference type="NCBI Taxonomy" id="3018743"/>
    <lineage>
        <taxon>Bacteria</taxon>
        <taxon>Bacillati</taxon>
        <taxon>Bacillota</taxon>
        <taxon>Clostridia</taxon>
        <taxon>Lachnospirales</taxon>
        <taxon>Cellulosilyticaceae</taxon>
        <taxon>Holtiella</taxon>
    </lineage>
</organism>
<sequence>MKFEIIKPDYEKNPYTGMGRNHWLEVSHFYLEGIFKHVKSIDSPIIVPKHSDEVGYPNPTSPAWRLAAERFEGLARSFLIAAPLLHNEPEAVVGGYALKTYYKQAILNGATPGHPSYLLSLEQIMETAENGERAFQHTCECASLTIGLYMCKSVIWDTYTQAEKDTIAAYLSEFGHSYTGHHNWRLFNMLILAFLSMEGYTINEETMRDHAATILSYYAGDGWYRDGHLFDYYCPWAFHVYGPLWNVWYGYEKEPYIASKIEAYSNTFVETYPKFFDQDAHVTMWGRSSIYRSAAAAPLAANFLLKKATANAGLARRIASGSLLQFATKEECFYEGVPSLGFYKPFSPLVQSYSCAASPFWLANTFVCLYLPEDHAFWTAKEENGVWEELNDTHTVLDAPGIVIDNHLENGFTEFRTGKISMSVGNTSLNSYSRVAFHSGFTWEDFSYEGEETMQYSLHYEGRERSSIPNLILYGREKEGILYRKQYFDYVDTFQNQASIDLADFAIPYGHLRVDKMRIPDKPYRLTLGSYGMPLDDEVTVQERKEMGGAKGKAIILKTSHGQIALVTYKGFDNMATKRRKDVSPVSDESMLIYAETTRKVHYAYKDYVLISAILTKNNEEEWTDEELFPVAKMTFTDKEQCGGYGPIEISLKNGESYTVDYEGLEGHLRV</sequence>
<comment type="caution">
    <text evidence="2">The sequence shown here is derived from an EMBL/GenBank/DDBJ whole genome shotgun (WGS) entry which is preliminary data.</text>
</comment>
<dbReference type="Pfam" id="PF10022">
    <property type="entry name" value="DUF2264"/>
    <property type="match status" value="1"/>
</dbReference>
<dbReference type="EMBL" id="JAQIFT010000069">
    <property type="protein sequence ID" value="MDA3734015.1"/>
    <property type="molecule type" value="Genomic_DNA"/>
</dbReference>
<accession>A0AA42J361</accession>
<evidence type="ECO:0000259" key="1">
    <source>
        <dbReference type="Pfam" id="PF10022"/>
    </source>
</evidence>
<evidence type="ECO:0000313" key="3">
    <source>
        <dbReference type="Proteomes" id="UP001169242"/>
    </source>
</evidence>